<gene>
    <name evidence="16" type="primary">TERT</name>
</gene>
<evidence type="ECO:0000256" key="5">
    <source>
        <dbReference type="ARBA" id="ARBA00022679"/>
    </source>
</evidence>
<dbReference type="PROSITE" id="PS50878">
    <property type="entry name" value="RT_POL"/>
    <property type="match status" value="1"/>
</dbReference>
<dbReference type="Gene3D" id="1.10.357.90">
    <property type="match status" value="1"/>
</dbReference>
<dbReference type="CDD" id="cd01648">
    <property type="entry name" value="TERT"/>
    <property type="match status" value="1"/>
</dbReference>
<evidence type="ECO:0000256" key="6">
    <source>
        <dbReference type="ARBA" id="ARBA00022695"/>
    </source>
</evidence>
<feature type="region of interest" description="Disordered" evidence="14">
    <location>
        <begin position="238"/>
        <end position="258"/>
    </location>
</feature>
<dbReference type="InterPro" id="IPR021891">
    <property type="entry name" value="Telomerase_RBD"/>
</dbReference>
<dbReference type="GO" id="GO:0070034">
    <property type="term" value="F:telomerase RNA binding"/>
    <property type="evidence" value="ECO:0007669"/>
    <property type="project" value="TreeGrafter"/>
</dbReference>
<dbReference type="EMBL" id="AY790922">
    <property type="protein sequence ID" value="AAX19886.1"/>
    <property type="molecule type" value="mRNA"/>
</dbReference>
<dbReference type="GO" id="GO:0000781">
    <property type="term" value="C:chromosome, telomeric region"/>
    <property type="evidence" value="ECO:0007669"/>
    <property type="project" value="UniProtKB-SubCell"/>
</dbReference>
<reference evidence="16" key="1">
    <citation type="journal article" date="2006" name="Plant Mol. Biol.">
        <title>Asparagales telomerases which synthesize the human type of telomeres.</title>
        <authorList>
            <person name="Sykorova E."/>
            <person name="Leitch A.R."/>
            <person name="Fajkus J."/>
        </authorList>
    </citation>
    <scope>NUCLEOTIDE SEQUENCE</scope>
    <source>
        <tissue evidence="16">Root tips</tissue>
    </source>
</reference>
<evidence type="ECO:0000256" key="3">
    <source>
        <dbReference type="ARBA" id="ARBA00016182"/>
    </source>
</evidence>
<organism evidence="16">
    <name type="scientific">Doryanthes excelsa</name>
    <dbReference type="NCBI Taxonomy" id="49713"/>
    <lineage>
        <taxon>Eukaryota</taxon>
        <taxon>Viridiplantae</taxon>
        <taxon>Streptophyta</taxon>
        <taxon>Embryophyta</taxon>
        <taxon>Tracheophyta</taxon>
        <taxon>Spermatophyta</taxon>
        <taxon>Magnoliopsida</taxon>
        <taxon>Liliopsida</taxon>
        <taxon>Asparagales</taxon>
        <taxon>Doryanthaceae</taxon>
        <taxon>Doryanthes</taxon>
    </lineage>
</organism>
<feature type="compositionally biased region" description="Polar residues" evidence="14">
    <location>
        <begin position="238"/>
        <end position="252"/>
    </location>
</feature>
<evidence type="ECO:0000256" key="12">
    <source>
        <dbReference type="ARBA" id="ARBA00048173"/>
    </source>
</evidence>
<evidence type="ECO:0000256" key="11">
    <source>
        <dbReference type="ARBA" id="ARBA00023242"/>
    </source>
</evidence>
<comment type="subcellular location">
    <subcellularLocation>
        <location evidence="13">Nucleus</location>
    </subcellularLocation>
    <subcellularLocation>
        <location evidence="13">Chromosome</location>
        <location evidence="13">Telomere</location>
    </subcellularLocation>
</comment>
<dbReference type="EC" id="2.7.7.49" evidence="2 13"/>
<dbReference type="Gene3D" id="3.30.70.2630">
    <property type="match status" value="1"/>
</dbReference>
<dbReference type="GO" id="GO:0007004">
    <property type="term" value="P:telomere maintenance via telomerase"/>
    <property type="evidence" value="ECO:0007669"/>
    <property type="project" value="TreeGrafter"/>
</dbReference>
<keyword evidence="11 13" id="KW-0539">Nucleus</keyword>
<dbReference type="GO" id="GO:0003720">
    <property type="term" value="F:telomerase activity"/>
    <property type="evidence" value="ECO:0007669"/>
    <property type="project" value="InterPro"/>
</dbReference>
<evidence type="ECO:0000256" key="1">
    <source>
        <dbReference type="ARBA" id="ARBA00008001"/>
    </source>
</evidence>
<comment type="catalytic activity">
    <reaction evidence="12 13">
        <text>DNA(n) + a 2'-deoxyribonucleoside 5'-triphosphate = DNA(n+1) + diphosphate</text>
        <dbReference type="Rhea" id="RHEA:22508"/>
        <dbReference type="Rhea" id="RHEA-COMP:17339"/>
        <dbReference type="Rhea" id="RHEA-COMP:17340"/>
        <dbReference type="ChEBI" id="CHEBI:33019"/>
        <dbReference type="ChEBI" id="CHEBI:61560"/>
        <dbReference type="ChEBI" id="CHEBI:173112"/>
        <dbReference type="EC" id="2.7.7.49"/>
    </reaction>
</comment>
<evidence type="ECO:0000313" key="16">
    <source>
        <dbReference type="EMBL" id="AAX19886.1"/>
    </source>
</evidence>
<accession>D5MD96</accession>
<dbReference type="FunFam" id="3.30.70.2630:FF:000002">
    <property type="entry name" value="Telomerase reverse transcriptase"/>
    <property type="match status" value="1"/>
</dbReference>
<keyword evidence="10 13" id="KW-0695">RNA-directed DNA polymerase</keyword>
<evidence type="ECO:0000259" key="15">
    <source>
        <dbReference type="PROSITE" id="PS50878"/>
    </source>
</evidence>
<evidence type="ECO:0000256" key="7">
    <source>
        <dbReference type="ARBA" id="ARBA00022723"/>
    </source>
</evidence>
<dbReference type="PANTHER" id="PTHR12066">
    <property type="entry name" value="TELOMERASE REVERSE TRANSCRIPTASE"/>
    <property type="match status" value="1"/>
</dbReference>
<sequence>MARKRKCRVPEVLRRAFDGCARSIEDTILSLLPNPPPSSPEECRCRGRLCLGCLGHSHLVEQNDPPEYARLLSHTYCFVPQSAPPPPEVFLACGLGQRKIVRNTMELLLDNSKSNTNVLCLGYDKQRRFSSTGEAVCTHAWDLLLERIGDQLMVFLLRFSSIFLPLSNKSYHQVTGPPLSEILQGQRRKRQRVDYEEKPKKSFYTPEVCTLGYNNVIMSENLPSSHSQELYMERLVSPNSHTDNGAIESSGTDGVRKTSICSFQSNSRKRTRLFRWQRGRKHKKLLKPVVPNTSDVSTKECDMMDQNLAGIPEVSVLQDAEAVNNEKSNFVHSEEMYHGNLILSSDENNQHLPTVILDVEPQRESQMGRLDIHSHSEKMTSQCFCCSILRTSQKAAMEDQINRKSIFYKTVSSYSIFPRRHILNRVKPDNSGAAFLMKHIFGFSNEDFHSCIHRSGLGAKNSNCLNHYLLGLLKSLIRNAQHCHYKKLLLRHCPLPTYEQYSKDDKGSTSEVVEERFSLIEREQVRPQFDPIECDARYQQVVSFIWASTRSIVPSDLLGDSCNWRALRSNISKFVGLRRYESFSLSQCTHGLETSRYSFLSKVRLSDCFCCKVANGVGNCKFAKKGIKISNDVKITLQNHIFQNWIYWFFSSIVVPIISSCFYVTERQSKRHHVFYYPKTVWRKIVDNAINCLKEQNYRLLDHASFTYIISKRNFGFSRVRFLPKQKCVRILANTKVPSKIPLHRNNNRKRRFVFLKSINSSLKELHAILRRIKHEHPQALGSSVFGYDDAYRKLYQFLPKVKEGSPMMPKVYIVVGDVSKAFDSINQDKLVEIMKDIIQKDKYYLRSYARVISTTKGIKTFYEQVSSDHSSSSNDIINFEALTRLRPSYSVYIDQGTSKCIKKDVLHLLLTEHLKHNILQIGQNFYLQKVGLSQGSSISCLLCSFYLGHIERSIVLPYLEKAHEQSNANIMNKELVVNRCMLTSDDCRTELRGNASHNIESVKDDVACLGNSAIIDLDEGDVACLDNGRWCQKDHATRGANETRHENLSSPMNLLLRLIDDFLFISTSKQQAISFYIRMTRGFEKYKCFMNNEKFGLNFDAGQNSHLLNLLYTGKDGVQFLPWSGLLLNCYTLEIQADYTRYLDIDISSTITVQANDNVGSLLKVKLCDYMRPKCHPIFYDSNINSPATVRLNAYQAFLLCAIKFHCYVCSISNHTKQNPSYLLEIIEQSFRYMYKLIKKQMHNMEKYINIHPVFRLKKVEMIWLGLFAYIRVLQKRQSRHNELLSLLKYKIGIYGRMDDTSAPLKYAINDSHSSLFWQINF</sequence>
<comment type="function">
    <text evidence="13">Telomerase is a ribonucleoprotein enzyme essential for the replication of chromosome termini in most eukaryotes. It elongates telomeres. It is a reverse transcriptase that adds simple sequence repeats to chromosome ends by copying a template sequence within the RNA component of the enzyme.</text>
</comment>
<keyword evidence="5 13" id="KW-0808">Transferase</keyword>
<evidence type="ECO:0000256" key="9">
    <source>
        <dbReference type="ARBA" id="ARBA00022895"/>
    </source>
</evidence>
<keyword evidence="7 13" id="KW-0479">Metal-binding</keyword>
<name>D5MD96_9ASPA</name>
<dbReference type="PRINTS" id="PR01365">
    <property type="entry name" value="TELOMERASERT"/>
</dbReference>
<keyword evidence="4 13" id="KW-0158">Chromosome</keyword>
<dbReference type="Pfam" id="PF21399">
    <property type="entry name" value="TERT_C"/>
    <property type="match status" value="1"/>
</dbReference>
<dbReference type="GO" id="GO:0000333">
    <property type="term" value="C:telomerase catalytic core complex"/>
    <property type="evidence" value="ECO:0007669"/>
    <property type="project" value="TreeGrafter"/>
</dbReference>
<dbReference type="Gene3D" id="1.10.10.1970">
    <property type="entry name" value="TERT catalytic subunit-like"/>
    <property type="match status" value="1"/>
</dbReference>
<evidence type="ECO:0000256" key="2">
    <source>
        <dbReference type="ARBA" id="ARBA00012493"/>
    </source>
</evidence>
<dbReference type="GO" id="GO:0046872">
    <property type="term" value="F:metal ion binding"/>
    <property type="evidence" value="ECO:0007669"/>
    <property type="project" value="UniProtKB-KW"/>
</dbReference>
<evidence type="ECO:0000256" key="8">
    <source>
        <dbReference type="ARBA" id="ARBA00022842"/>
    </source>
</evidence>
<dbReference type="Pfam" id="PF12009">
    <property type="entry name" value="Telomerase_RBD"/>
    <property type="match status" value="1"/>
</dbReference>
<evidence type="ECO:0000256" key="4">
    <source>
        <dbReference type="ARBA" id="ARBA00022454"/>
    </source>
</evidence>
<dbReference type="PANTHER" id="PTHR12066:SF0">
    <property type="entry name" value="TELOMERASE REVERSE TRANSCRIPTASE"/>
    <property type="match status" value="1"/>
</dbReference>
<evidence type="ECO:0000256" key="13">
    <source>
        <dbReference type="RuleBase" id="RU365061"/>
    </source>
</evidence>
<dbReference type="Gene3D" id="1.10.132.70">
    <property type="match status" value="1"/>
</dbReference>
<feature type="domain" description="Reverse transcriptase" evidence="15">
    <location>
        <begin position="704"/>
        <end position="1129"/>
    </location>
</feature>
<comment type="similarity">
    <text evidence="1 13">Belongs to the reverse transcriptase family. Telomerase subfamily.</text>
</comment>
<dbReference type="GO" id="GO:0042162">
    <property type="term" value="F:telomeric DNA binding"/>
    <property type="evidence" value="ECO:0007669"/>
    <property type="project" value="TreeGrafter"/>
</dbReference>
<keyword evidence="9 13" id="KW-0779">Telomere</keyword>
<dbReference type="InterPro" id="IPR049139">
    <property type="entry name" value="TERT_C"/>
</dbReference>
<evidence type="ECO:0000256" key="14">
    <source>
        <dbReference type="SAM" id="MobiDB-lite"/>
    </source>
</evidence>
<dbReference type="SMART" id="SM00975">
    <property type="entry name" value="Telomerase_RBD"/>
    <property type="match status" value="1"/>
</dbReference>
<keyword evidence="8 13" id="KW-0460">Magnesium</keyword>
<evidence type="ECO:0000256" key="10">
    <source>
        <dbReference type="ARBA" id="ARBA00022918"/>
    </source>
</evidence>
<keyword evidence="6 13" id="KW-0548">Nucleotidyltransferase</keyword>
<protein>
    <recommendedName>
        <fullName evidence="3 13">Telomerase reverse transcriptase</fullName>
        <ecNumber evidence="2 13">2.7.7.49</ecNumber>
    </recommendedName>
    <alternativeName>
        <fullName evidence="13">Telomerase catalytic subunit</fullName>
    </alternativeName>
</protein>
<dbReference type="InterPro" id="IPR000477">
    <property type="entry name" value="RT_dom"/>
</dbReference>
<proteinExistence type="evidence at transcript level"/>
<dbReference type="InterPro" id="IPR003545">
    <property type="entry name" value="Telomerase_RT"/>
</dbReference>
<reference evidence="16" key="2">
    <citation type="journal article" date="2009" name="Biol. Cell">
        <title>Structure-function relationships in telomerase genes.</title>
        <authorList>
            <person name="Sykorova E."/>
            <person name="Fajkus J."/>
        </authorList>
    </citation>
    <scope>NUCLEOTIDE SEQUENCE</scope>
    <source>
        <tissue evidence="16">Root tips</tissue>
    </source>
</reference>
<dbReference type="EMBL" id="AY790923">
    <property type="protein sequence ID" value="AAX19887.1"/>
    <property type="molecule type" value="mRNA"/>
</dbReference>